<comment type="subcellular location">
    <subcellularLocation>
        <location evidence="1">Nucleus</location>
    </subcellularLocation>
</comment>
<dbReference type="OrthoDB" id="433501at2759"/>
<dbReference type="PANTHER" id="PTHR10552:SF6">
    <property type="entry name" value="U2 SMALL NUCLEAR RIBONUCLEOPROTEIN A"/>
    <property type="match status" value="1"/>
</dbReference>
<dbReference type="EMBL" id="KQ964459">
    <property type="protein sequence ID" value="KXN72165.1"/>
    <property type="molecule type" value="Genomic_DNA"/>
</dbReference>
<organism evidence="8 9">
    <name type="scientific">Conidiobolus coronatus (strain ATCC 28846 / CBS 209.66 / NRRL 28638)</name>
    <name type="common">Delacroixia coronata</name>
    <dbReference type="NCBI Taxonomy" id="796925"/>
    <lineage>
        <taxon>Eukaryota</taxon>
        <taxon>Fungi</taxon>
        <taxon>Fungi incertae sedis</taxon>
        <taxon>Zoopagomycota</taxon>
        <taxon>Entomophthoromycotina</taxon>
        <taxon>Entomophthoromycetes</taxon>
        <taxon>Entomophthorales</taxon>
        <taxon>Ancylistaceae</taxon>
        <taxon>Conidiobolus</taxon>
    </lineage>
</organism>
<evidence type="ECO:0000256" key="3">
    <source>
        <dbReference type="ARBA" id="ARBA00022737"/>
    </source>
</evidence>
<accession>A0A137PAZ3</accession>
<sequence>MRLTANVINSSPCFINPIKDRELDLKGLKAPQVENLGVTKDLNDTIDLSDNEIKHLTNFPHLKRLKNLILNNNRIQYITPNLNDALPQLTSLILTNNQLLKLIDLEPLAKFTKLNFLVLLKNPVQKDKNYRLWCIHRFPKVQILDFQRVLDKERQEARDLFLTEAGEHTSLAHSILNESASNTFESGEGLPSTLDGNGGGIDDQLSTEEQKRIQESIQAASKFI</sequence>
<protein>
    <recommendedName>
        <fullName evidence="6">U2 small nuclear ribonucleoprotein A'</fullName>
    </recommendedName>
</protein>
<reference evidence="8 9" key="1">
    <citation type="journal article" date="2015" name="Genome Biol. Evol.">
        <title>Phylogenomic analyses indicate that early fungi evolved digesting cell walls of algal ancestors of land plants.</title>
        <authorList>
            <person name="Chang Y."/>
            <person name="Wang S."/>
            <person name="Sekimoto S."/>
            <person name="Aerts A.L."/>
            <person name="Choi C."/>
            <person name="Clum A."/>
            <person name="LaButti K.M."/>
            <person name="Lindquist E.A."/>
            <person name="Yee Ngan C."/>
            <person name="Ohm R.A."/>
            <person name="Salamov A.A."/>
            <person name="Grigoriev I.V."/>
            <person name="Spatafora J.W."/>
            <person name="Berbee M.L."/>
        </authorList>
    </citation>
    <scope>NUCLEOTIDE SEQUENCE [LARGE SCALE GENOMIC DNA]</scope>
    <source>
        <strain evidence="8 9">NRRL 28638</strain>
    </source>
</reference>
<dbReference type="FunFam" id="3.80.10.10:FF:000026">
    <property type="entry name" value="U2 small nuclear ribonucleoprotein A"/>
    <property type="match status" value="1"/>
</dbReference>
<dbReference type="PANTHER" id="PTHR10552">
    <property type="entry name" value="U2 SMALL NUCLEAR RIBONUCLEOPROTEIN A"/>
    <property type="match status" value="1"/>
</dbReference>
<dbReference type="GO" id="GO:0071014">
    <property type="term" value="C:post-mRNA release spliceosomal complex"/>
    <property type="evidence" value="ECO:0007669"/>
    <property type="project" value="EnsemblFungi"/>
</dbReference>
<dbReference type="GO" id="GO:0030620">
    <property type="term" value="F:U2 snRNA binding"/>
    <property type="evidence" value="ECO:0007669"/>
    <property type="project" value="InterPro"/>
</dbReference>
<dbReference type="PROSITE" id="PS51450">
    <property type="entry name" value="LRR"/>
    <property type="match status" value="1"/>
</dbReference>
<keyword evidence="4" id="KW-0539">Nucleus</keyword>
<evidence type="ECO:0000313" key="8">
    <source>
        <dbReference type="EMBL" id="KXN72165.1"/>
    </source>
</evidence>
<gene>
    <name evidence="8" type="ORF">CONCODRAFT_77956</name>
</gene>
<dbReference type="SUPFAM" id="SSF52058">
    <property type="entry name" value="L domain-like"/>
    <property type="match status" value="1"/>
</dbReference>
<dbReference type="InterPro" id="IPR032675">
    <property type="entry name" value="LRR_dom_sf"/>
</dbReference>
<evidence type="ECO:0000256" key="7">
    <source>
        <dbReference type="SAM" id="MobiDB-lite"/>
    </source>
</evidence>
<dbReference type="GO" id="GO:0000398">
    <property type="term" value="P:mRNA splicing, via spliceosome"/>
    <property type="evidence" value="ECO:0007669"/>
    <property type="project" value="InterPro"/>
</dbReference>
<dbReference type="Gene3D" id="3.80.10.10">
    <property type="entry name" value="Ribonuclease Inhibitor"/>
    <property type="match status" value="1"/>
</dbReference>
<dbReference type="AlphaFoldDB" id="A0A137PAZ3"/>
<dbReference type="Proteomes" id="UP000070444">
    <property type="component" value="Unassembled WGS sequence"/>
</dbReference>
<evidence type="ECO:0000256" key="4">
    <source>
        <dbReference type="ARBA" id="ARBA00023242"/>
    </source>
</evidence>
<evidence type="ECO:0000256" key="5">
    <source>
        <dbReference type="ARBA" id="ARBA00024196"/>
    </source>
</evidence>
<evidence type="ECO:0000256" key="6">
    <source>
        <dbReference type="ARBA" id="ARBA00024238"/>
    </source>
</evidence>
<evidence type="ECO:0000256" key="2">
    <source>
        <dbReference type="ARBA" id="ARBA00022614"/>
    </source>
</evidence>
<proteinExistence type="inferred from homology"/>
<dbReference type="Pfam" id="PF14580">
    <property type="entry name" value="LRR_9"/>
    <property type="match status" value="1"/>
</dbReference>
<dbReference type="GO" id="GO:0005686">
    <property type="term" value="C:U2 snRNP"/>
    <property type="evidence" value="ECO:0007669"/>
    <property type="project" value="EnsemblFungi"/>
</dbReference>
<keyword evidence="9" id="KW-1185">Reference proteome</keyword>
<keyword evidence="3" id="KW-0677">Repeat</keyword>
<dbReference type="InterPro" id="IPR044640">
    <property type="entry name" value="RU2A"/>
</dbReference>
<feature type="region of interest" description="Disordered" evidence="7">
    <location>
        <begin position="182"/>
        <end position="206"/>
    </location>
</feature>
<name>A0A137PAZ3_CONC2</name>
<keyword evidence="2" id="KW-0433">Leucine-rich repeat</keyword>
<dbReference type="InterPro" id="IPR001611">
    <property type="entry name" value="Leu-rich_rpt"/>
</dbReference>
<evidence type="ECO:0000313" key="9">
    <source>
        <dbReference type="Proteomes" id="UP000070444"/>
    </source>
</evidence>
<comment type="similarity">
    <text evidence="5">Belongs to the U2 small nuclear ribonucleoprotein A family.</text>
</comment>
<dbReference type="STRING" id="796925.A0A137PAZ3"/>
<evidence type="ECO:0000256" key="1">
    <source>
        <dbReference type="ARBA" id="ARBA00004123"/>
    </source>
</evidence>
<dbReference type="OMA" id="CHLEDYR"/>